<name>A0A840V4D5_9BACT</name>
<protein>
    <submittedName>
        <fullName evidence="1">Uncharacterized protein</fullName>
    </submittedName>
</protein>
<dbReference type="AlphaFoldDB" id="A0A840V4D5"/>
<comment type="caution">
    <text evidence="1">The sequence shown here is derived from an EMBL/GenBank/DDBJ whole genome shotgun (WGS) entry which is preliminary data.</text>
</comment>
<accession>A0A840V4D5</accession>
<evidence type="ECO:0000313" key="1">
    <source>
        <dbReference type="EMBL" id="MBB5347961.1"/>
    </source>
</evidence>
<proteinExistence type="predicted"/>
<organism evidence="1 2">
    <name type="scientific">Desulfoprunum benzoelyticum</name>
    <dbReference type="NCBI Taxonomy" id="1506996"/>
    <lineage>
        <taxon>Bacteria</taxon>
        <taxon>Pseudomonadati</taxon>
        <taxon>Thermodesulfobacteriota</taxon>
        <taxon>Desulfobulbia</taxon>
        <taxon>Desulfobulbales</taxon>
        <taxon>Desulfobulbaceae</taxon>
        <taxon>Desulfoprunum</taxon>
    </lineage>
</organism>
<sequence length="100" mass="10918">MQKVVVFQQNGSGERKVAGVREHGSDIVRIETVAIDGALPPVIDDARGYLPDKIDADLVLDYLRHQDLSHDLVAMCVEQGIPVVSSGKKRTGRQVMIPPT</sequence>
<dbReference type="InterPro" id="IPR003745">
    <property type="entry name" value="DUF166"/>
</dbReference>
<gene>
    <name evidence="1" type="ORF">HNQ81_001692</name>
</gene>
<dbReference type="Pfam" id="PF02593">
    <property type="entry name" value="DUF166"/>
    <property type="match status" value="1"/>
</dbReference>
<evidence type="ECO:0000313" key="2">
    <source>
        <dbReference type="Proteomes" id="UP000539642"/>
    </source>
</evidence>
<dbReference type="Proteomes" id="UP000539642">
    <property type="component" value="Unassembled WGS sequence"/>
</dbReference>
<reference evidence="1 2" key="1">
    <citation type="submission" date="2020-08" db="EMBL/GenBank/DDBJ databases">
        <title>Genomic Encyclopedia of Type Strains, Phase IV (KMG-IV): sequencing the most valuable type-strain genomes for metagenomic binning, comparative biology and taxonomic classification.</title>
        <authorList>
            <person name="Goeker M."/>
        </authorList>
    </citation>
    <scope>NUCLEOTIDE SEQUENCE [LARGE SCALE GENOMIC DNA]</scope>
    <source>
        <strain evidence="1 2">DSM 28570</strain>
    </source>
</reference>
<dbReference type="EMBL" id="JACHEO010000008">
    <property type="protein sequence ID" value="MBB5347961.1"/>
    <property type="molecule type" value="Genomic_DNA"/>
</dbReference>
<keyword evidence="2" id="KW-1185">Reference proteome</keyword>